<name>A0AAV5AE49_9AGAM</name>
<dbReference type="EMBL" id="BPWL01000006">
    <property type="protein sequence ID" value="GJJ10989.1"/>
    <property type="molecule type" value="Genomic_DNA"/>
</dbReference>
<proteinExistence type="predicted"/>
<evidence type="ECO:0000313" key="2">
    <source>
        <dbReference type="EMBL" id="GJJ10989.1"/>
    </source>
</evidence>
<evidence type="ECO:0000313" key="3">
    <source>
        <dbReference type="Proteomes" id="UP001050691"/>
    </source>
</evidence>
<gene>
    <name evidence="2" type="ORF">Clacol_005218</name>
</gene>
<dbReference type="InterPro" id="IPR055754">
    <property type="entry name" value="DUF7330"/>
</dbReference>
<organism evidence="2 3">
    <name type="scientific">Clathrus columnatus</name>
    <dbReference type="NCBI Taxonomy" id="1419009"/>
    <lineage>
        <taxon>Eukaryota</taxon>
        <taxon>Fungi</taxon>
        <taxon>Dikarya</taxon>
        <taxon>Basidiomycota</taxon>
        <taxon>Agaricomycotina</taxon>
        <taxon>Agaricomycetes</taxon>
        <taxon>Phallomycetidae</taxon>
        <taxon>Phallales</taxon>
        <taxon>Clathraceae</taxon>
        <taxon>Clathrus</taxon>
    </lineage>
</organism>
<evidence type="ECO:0000259" key="1">
    <source>
        <dbReference type="Pfam" id="PF24016"/>
    </source>
</evidence>
<feature type="domain" description="DUF7330" evidence="1">
    <location>
        <begin position="221"/>
        <end position="287"/>
    </location>
</feature>
<accession>A0AAV5AE49</accession>
<keyword evidence="3" id="KW-1185">Reference proteome</keyword>
<protein>
    <recommendedName>
        <fullName evidence="1">DUF7330 domain-containing protein</fullName>
    </recommendedName>
</protein>
<dbReference type="AlphaFoldDB" id="A0AAV5AE49"/>
<reference evidence="2" key="1">
    <citation type="submission" date="2021-10" db="EMBL/GenBank/DDBJ databases">
        <title>De novo Genome Assembly of Clathrus columnatus (Basidiomycota, Fungi) Using Illumina and Nanopore Sequence Data.</title>
        <authorList>
            <person name="Ogiso-Tanaka E."/>
            <person name="Itagaki H."/>
            <person name="Hosoya T."/>
            <person name="Hosaka K."/>
        </authorList>
    </citation>
    <scope>NUCLEOTIDE SEQUENCE</scope>
    <source>
        <strain evidence="2">MO-923</strain>
    </source>
</reference>
<comment type="caution">
    <text evidence="2">The sequence shown here is derived from an EMBL/GenBank/DDBJ whole genome shotgun (WGS) entry which is preliminary data.</text>
</comment>
<sequence>MIITNAEQSKTQIFCPEPPQPVIVQRMGRVTDEPPPYVARQVSTPMPSTQALIPTPPSQIHRSVSTPALQIPSLPPRRSSPVKRDILPTNFLYLHTRKDPIVGKDLLVPSSIYHVDPDLPMVELDKTGTLAISRQDYNKKNKQKHRHHSKKNKRIKNQVPNAIFQSKSGDISLHLAVVAPPLVGSSPALIQAASKKGNIDIKIPFINSLRRLNLEVKTQHVYSKDGKLVFLPHISSAMNIVSRRDRETQVVVGDAVYNTPKQGMDWTGDTIHVASRDGNIYIGYVNEDRKPIEEAGFWKKLVDGMVDMLSIYLSISWHSLNLVSLASESSVMSFREVSVPKGLNLG</sequence>
<dbReference type="Proteomes" id="UP001050691">
    <property type="component" value="Unassembled WGS sequence"/>
</dbReference>
<dbReference type="Pfam" id="PF24016">
    <property type="entry name" value="DUF7330"/>
    <property type="match status" value="1"/>
</dbReference>